<dbReference type="AlphaFoldDB" id="A0AAD4PR12"/>
<accession>A0AAD4PR12</accession>
<reference evidence="1" key="1">
    <citation type="journal article" date="2021" name="Mol. Ecol. Resour.">
        <title>Phylogenomic analyses of the genus Drosophila reveals genomic signals of climate adaptation.</title>
        <authorList>
            <person name="Li F."/>
            <person name="Rane R.V."/>
            <person name="Luria V."/>
            <person name="Xiong Z."/>
            <person name="Chen J."/>
            <person name="Li Z."/>
            <person name="Catullo R.A."/>
            <person name="Griffin P.C."/>
            <person name="Schiffer M."/>
            <person name="Pearce S."/>
            <person name="Lee S.F."/>
            <person name="McElroy K."/>
            <person name="Stocker A."/>
            <person name="Shirriffs J."/>
            <person name="Cockerell F."/>
            <person name="Coppin C."/>
            <person name="Sgro C.M."/>
            <person name="Karger A."/>
            <person name="Cain J.W."/>
            <person name="Weber J.A."/>
            <person name="Santpere G."/>
            <person name="Kirschner M.W."/>
            <person name="Hoffmann A.A."/>
            <person name="Oakeshott J.G."/>
            <person name="Zhang G."/>
        </authorList>
    </citation>
    <scope>NUCLEOTIDE SEQUENCE</scope>
    <source>
        <strain evidence="1">BGI-SZ-2011g</strain>
    </source>
</reference>
<comment type="caution">
    <text evidence="1">The sequence shown here is derived from an EMBL/GenBank/DDBJ whole genome shotgun (WGS) entry which is preliminary data.</text>
</comment>
<dbReference type="SMART" id="SM00697">
    <property type="entry name" value="DM8"/>
    <property type="match status" value="1"/>
</dbReference>
<name>A0AAD4PR12_9MUSC</name>
<dbReference type="Pfam" id="PF06477">
    <property type="entry name" value="DUF1091"/>
    <property type="match status" value="1"/>
</dbReference>
<protein>
    <submittedName>
        <fullName evidence="1">Uncharacterized protein</fullName>
    </submittedName>
</protein>
<sequence>MTNVVCKSHNESWVTFDTCRLHALQRNKTILNIFVNFLHSTNNISMRMQVQKKANGYKPWIFDTTFDACKFMKDKSNKAVNVVYDLFKEFSSINHRCPYEGKQYLKGFYPVFEKLRLPIPTGDYLLLMSWKFYNILQFETNVYFTLVEDF</sequence>
<evidence type="ECO:0000313" key="1">
    <source>
        <dbReference type="EMBL" id="KAH8388310.1"/>
    </source>
</evidence>
<proteinExistence type="predicted"/>
<dbReference type="Proteomes" id="UP001200034">
    <property type="component" value="Unassembled WGS sequence"/>
</dbReference>
<dbReference type="PANTHER" id="PTHR20898:SF0">
    <property type="entry name" value="DAEDALUS ON 3-RELATED"/>
    <property type="match status" value="1"/>
</dbReference>
<gene>
    <name evidence="1" type="ORF">KR093_003450</name>
</gene>
<dbReference type="PANTHER" id="PTHR20898">
    <property type="entry name" value="DAEDALUS ON 3-RELATED-RELATED"/>
    <property type="match status" value="1"/>
</dbReference>
<dbReference type="EMBL" id="JAJJHW010000014">
    <property type="protein sequence ID" value="KAH8388310.1"/>
    <property type="molecule type" value="Genomic_DNA"/>
</dbReference>
<keyword evidence="2" id="KW-1185">Reference proteome</keyword>
<dbReference type="InterPro" id="IPR010512">
    <property type="entry name" value="DUF1091"/>
</dbReference>
<organism evidence="1 2">
    <name type="scientific">Drosophila rubida</name>
    <dbReference type="NCBI Taxonomy" id="30044"/>
    <lineage>
        <taxon>Eukaryota</taxon>
        <taxon>Metazoa</taxon>
        <taxon>Ecdysozoa</taxon>
        <taxon>Arthropoda</taxon>
        <taxon>Hexapoda</taxon>
        <taxon>Insecta</taxon>
        <taxon>Pterygota</taxon>
        <taxon>Neoptera</taxon>
        <taxon>Endopterygota</taxon>
        <taxon>Diptera</taxon>
        <taxon>Brachycera</taxon>
        <taxon>Muscomorpha</taxon>
        <taxon>Ephydroidea</taxon>
        <taxon>Drosophilidae</taxon>
        <taxon>Drosophila</taxon>
    </lineage>
</organism>
<evidence type="ECO:0000313" key="2">
    <source>
        <dbReference type="Proteomes" id="UP001200034"/>
    </source>
</evidence>